<dbReference type="Proteomes" id="UP000740883">
    <property type="component" value="Unassembled WGS sequence"/>
</dbReference>
<protein>
    <submittedName>
        <fullName evidence="3">Gag polyprotein</fullName>
    </submittedName>
</protein>
<feature type="domain" description="CCHC-type" evidence="2">
    <location>
        <begin position="101"/>
        <end position="114"/>
    </location>
</feature>
<dbReference type="GO" id="GO:0003676">
    <property type="term" value="F:nucleic acid binding"/>
    <property type="evidence" value="ECO:0007669"/>
    <property type="project" value="InterPro"/>
</dbReference>
<dbReference type="GO" id="GO:0008270">
    <property type="term" value="F:zinc ion binding"/>
    <property type="evidence" value="ECO:0007669"/>
    <property type="project" value="UniProtKB-KW"/>
</dbReference>
<dbReference type="InterPro" id="IPR001878">
    <property type="entry name" value="Znf_CCHC"/>
</dbReference>
<dbReference type="SUPFAM" id="SSF57756">
    <property type="entry name" value="Retrovirus zinc finger-like domains"/>
    <property type="match status" value="1"/>
</dbReference>
<reference evidence="3 4" key="1">
    <citation type="journal article" date="2020" name="Genome Biol. Evol.">
        <title>Comparative genomics of strictly vertically transmitted, feminizing microsporidia endosymbionts of amphipod crustaceans.</title>
        <authorList>
            <person name="Cormier A."/>
            <person name="Chebbi M.A."/>
            <person name="Giraud I."/>
            <person name="Wattier R."/>
            <person name="Teixeira M."/>
            <person name="Gilbert C."/>
            <person name="Rigaud T."/>
            <person name="Cordaux R."/>
        </authorList>
    </citation>
    <scope>NUCLEOTIDE SEQUENCE [LARGE SCALE GENOMIC DNA]</scope>
    <source>
        <strain evidence="3 4">Ou3-Ou53</strain>
    </source>
</reference>
<dbReference type="PROSITE" id="PS50158">
    <property type="entry name" value="ZF_CCHC"/>
    <property type="match status" value="1"/>
</dbReference>
<dbReference type="InterPro" id="IPR036875">
    <property type="entry name" value="Znf_CCHC_sf"/>
</dbReference>
<organism evidence="3 4">
    <name type="scientific">Nosema granulosis</name>
    <dbReference type="NCBI Taxonomy" id="83296"/>
    <lineage>
        <taxon>Eukaryota</taxon>
        <taxon>Fungi</taxon>
        <taxon>Fungi incertae sedis</taxon>
        <taxon>Microsporidia</taxon>
        <taxon>Nosematidae</taxon>
        <taxon>Nosema</taxon>
    </lineage>
</organism>
<evidence type="ECO:0000256" key="1">
    <source>
        <dbReference type="PROSITE-ProRule" id="PRU00047"/>
    </source>
</evidence>
<gene>
    <name evidence="3" type="primary">gag_1</name>
    <name evidence="3" type="ORF">NGRA_2774</name>
</gene>
<keyword evidence="1" id="KW-0862">Zinc</keyword>
<comment type="caution">
    <text evidence="3">The sequence shown here is derived from an EMBL/GenBank/DDBJ whole genome shotgun (WGS) entry which is preliminary data.</text>
</comment>
<sequence length="138" mass="16428">MNEDVDTVNIKQASQWITHELQNFMIEKNLVRSKEWKEIILELEKQVEVEEEPERQEAIRTKESEEMLVRMRDSIREEVQGEMRRARATAPRRYTYRPIECFKCMKEGHIARNCSFGAEGRPQERVDSIIKNLSILSM</sequence>
<dbReference type="OrthoDB" id="3341596at2759"/>
<keyword evidence="1" id="KW-0863">Zinc-finger</keyword>
<accession>A0A9P6GWF6</accession>
<evidence type="ECO:0000313" key="4">
    <source>
        <dbReference type="Proteomes" id="UP000740883"/>
    </source>
</evidence>
<name>A0A9P6GWF6_9MICR</name>
<dbReference type="Gene3D" id="4.10.60.10">
    <property type="entry name" value="Zinc finger, CCHC-type"/>
    <property type="match status" value="1"/>
</dbReference>
<keyword evidence="4" id="KW-1185">Reference proteome</keyword>
<dbReference type="Pfam" id="PF00098">
    <property type="entry name" value="zf-CCHC"/>
    <property type="match status" value="1"/>
</dbReference>
<keyword evidence="1" id="KW-0479">Metal-binding</keyword>
<evidence type="ECO:0000313" key="3">
    <source>
        <dbReference type="EMBL" id="KAF9761230.1"/>
    </source>
</evidence>
<proteinExistence type="predicted"/>
<dbReference type="EMBL" id="SBJO01000381">
    <property type="protein sequence ID" value="KAF9761230.1"/>
    <property type="molecule type" value="Genomic_DNA"/>
</dbReference>
<evidence type="ECO:0000259" key="2">
    <source>
        <dbReference type="PROSITE" id="PS50158"/>
    </source>
</evidence>
<dbReference type="AlphaFoldDB" id="A0A9P6GWF6"/>